<sequence length="284" mass="30596">MVRLIDTHQHLIYPDIAGYGWTADIPPLANKTFSLERYAELTVGRDVAGALFMETGVDDADYQAETRHVADLASQEGSGILGLIASCRPEEDVGFSDWLDECEELGVVGYRRILHVMPDELSTAATFRANIRKLGDHGKPFDLCMLPKQLQLGADLARACDNTTIVLNHCGVPDIAGGGLDPWREDIAALAELPNVYCKLSGLLAYCAPGEATQVAIQPYVDHVLDTFGPSRMVWGSDWPVVELANGLPDWLDVTQSLLGTLSADEASAIGNGNASELFGVPVS</sequence>
<reference evidence="3 4" key="1">
    <citation type="submission" date="2016-10" db="EMBL/GenBank/DDBJ databases">
        <authorList>
            <person name="de Groot N.N."/>
        </authorList>
    </citation>
    <scope>NUCLEOTIDE SEQUENCE [LARGE SCALE GENOMIC DNA]</scope>
    <source>
        <strain evidence="3 4">CGMCC 1.10959</strain>
    </source>
</reference>
<dbReference type="eggNOG" id="COG3618">
    <property type="taxonomic scope" value="Bacteria"/>
</dbReference>
<dbReference type="Proteomes" id="UP000182466">
    <property type="component" value="Unassembled WGS sequence"/>
</dbReference>
<dbReference type="Gene3D" id="3.20.20.140">
    <property type="entry name" value="Metal-dependent hydrolases"/>
    <property type="match status" value="1"/>
</dbReference>
<dbReference type="PANTHER" id="PTHR43569:SF2">
    <property type="entry name" value="AMIDOHYDROLASE-RELATED DOMAIN-CONTAINING PROTEIN"/>
    <property type="match status" value="1"/>
</dbReference>
<name>A0A1I7E310_9RHOB</name>
<dbReference type="PANTHER" id="PTHR43569">
    <property type="entry name" value="AMIDOHYDROLASE"/>
    <property type="match status" value="1"/>
</dbReference>
<keyword evidence="3" id="KW-0378">Hydrolase</keyword>
<gene>
    <name evidence="3" type="ORF">SAMN05216236_14218</name>
</gene>
<dbReference type="OrthoDB" id="9787654at2"/>
<dbReference type="EMBL" id="FPAW01000042">
    <property type="protein sequence ID" value="SFU18223.1"/>
    <property type="molecule type" value="Genomic_DNA"/>
</dbReference>
<evidence type="ECO:0000259" key="2">
    <source>
        <dbReference type="Pfam" id="PF04909"/>
    </source>
</evidence>
<dbReference type="InterPro" id="IPR006680">
    <property type="entry name" value="Amidohydro-rel"/>
</dbReference>
<dbReference type="Pfam" id="PF04909">
    <property type="entry name" value="Amidohydro_2"/>
    <property type="match status" value="1"/>
</dbReference>
<protein>
    <submittedName>
        <fullName evidence="3">Predicted metal-dependent hydrolase, TIM-barrel fold</fullName>
    </submittedName>
</protein>
<dbReference type="AlphaFoldDB" id="A0A1I7E310"/>
<dbReference type="SUPFAM" id="SSF51556">
    <property type="entry name" value="Metallo-dependent hydrolases"/>
    <property type="match status" value="1"/>
</dbReference>
<dbReference type="GO" id="GO:0016787">
    <property type="term" value="F:hydrolase activity"/>
    <property type="evidence" value="ECO:0007669"/>
    <property type="project" value="UniProtKB-KW"/>
</dbReference>
<comment type="similarity">
    <text evidence="1">Belongs to the metallo-dependent hydrolases superfamily.</text>
</comment>
<dbReference type="STRING" id="999627.SAMN05216236_14218"/>
<dbReference type="InterPro" id="IPR032466">
    <property type="entry name" value="Metal_Hydrolase"/>
</dbReference>
<accession>A0A1I7E310</accession>
<evidence type="ECO:0000313" key="4">
    <source>
        <dbReference type="Proteomes" id="UP000182466"/>
    </source>
</evidence>
<organism evidence="3 4">
    <name type="scientific">Sedimentitalea nanhaiensis</name>
    <dbReference type="NCBI Taxonomy" id="999627"/>
    <lineage>
        <taxon>Bacteria</taxon>
        <taxon>Pseudomonadati</taxon>
        <taxon>Pseudomonadota</taxon>
        <taxon>Alphaproteobacteria</taxon>
        <taxon>Rhodobacterales</taxon>
        <taxon>Paracoccaceae</taxon>
        <taxon>Sedimentitalea</taxon>
    </lineage>
</organism>
<evidence type="ECO:0000256" key="1">
    <source>
        <dbReference type="ARBA" id="ARBA00038310"/>
    </source>
</evidence>
<dbReference type="RefSeq" id="WP_027262230.1">
    <property type="nucleotide sequence ID" value="NZ_FPAW01000042.1"/>
</dbReference>
<evidence type="ECO:0000313" key="3">
    <source>
        <dbReference type="EMBL" id="SFU18223.1"/>
    </source>
</evidence>
<proteinExistence type="inferred from homology"/>
<keyword evidence="4" id="KW-1185">Reference proteome</keyword>
<dbReference type="InterPro" id="IPR052350">
    <property type="entry name" value="Metallo-dep_Lactonases"/>
</dbReference>
<feature type="domain" description="Amidohydrolase-related" evidence="2">
    <location>
        <begin position="5"/>
        <end position="280"/>
    </location>
</feature>